<dbReference type="PANTHER" id="PTHR23511:SF34">
    <property type="entry name" value="SYNAPTIC VESICLE GLYCOPROTEIN 2"/>
    <property type="match status" value="1"/>
</dbReference>
<dbReference type="GO" id="GO:0022857">
    <property type="term" value="F:transmembrane transporter activity"/>
    <property type="evidence" value="ECO:0007669"/>
    <property type="project" value="InterPro"/>
</dbReference>
<feature type="transmembrane region" description="Helical" evidence="6">
    <location>
        <begin position="254"/>
        <end position="273"/>
    </location>
</feature>
<feature type="transmembrane region" description="Helical" evidence="6">
    <location>
        <begin position="343"/>
        <end position="365"/>
    </location>
</feature>
<evidence type="ECO:0000256" key="1">
    <source>
        <dbReference type="ARBA" id="ARBA00004141"/>
    </source>
</evidence>
<feature type="transmembrane region" description="Helical" evidence="6">
    <location>
        <begin position="12"/>
        <end position="37"/>
    </location>
</feature>
<name>A0A519BA40_9DELT</name>
<dbReference type="SUPFAM" id="SSF103473">
    <property type="entry name" value="MFS general substrate transporter"/>
    <property type="match status" value="1"/>
</dbReference>
<comment type="subcellular location">
    <subcellularLocation>
        <location evidence="1">Membrane</location>
        <topology evidence="1">Multi-pass membrane protein</topology>
    </subcellularLocation>
</comment>
<evidence type="ECO:0000256" key="2">
    <source>
        <dbReference type="ARBA" id="ARBA00022448"/>
    </source>
</evidence>
<gene>
    <name evidence="8" type="ORF">EVJ47_07995</name>
</gene>
<dbReference type="InterPro" id="IPR020846">
    <property type="entry name" value="MFS_dom"/>
</dbReference>
<feature type="transmembrane region" description="Helical" evidence="6">
    <location>
        <begin position="43"/>
        <end position="66"/>
    </location>
</feature>
<organism evidence="8 9">
    <name type="scientific">Candidatus Acidulodesulfobacterium ferriphilum</name>
    <dbReference type="NCBI Taxonomy" id="2597223"/>
    <lineage>
        <taxon>Bacteria</taxon>
        <taxon>Deltaproteobacteria</taxon>
        <taxon>Candidatus Acidulodesulfobacterales</taxon>
        <taxon>Candidatus Acidulodesulfobacterium</taxon>
    </lineage>
</organism>
<feature type="domain" description="Major facilitator superfamily (MFS) profile" evidence="7">
    <location>
        <begin position="12"/>
        <end position="395"/>
    </location>
</feature>
<sequence>MGNKNNTFFTMPLLLSSAGMFLDGYSLTVIAFAIILINPYFHLNVLGSGLIVASVIFGSAAGALVVGYFGDIFGRKSVYVLNMVIFVMFGLISAVSFNFLMLFLSRFIIGIAVGADYPVSNSYIAEIAPQGLRGKYLAFSGLSFGLGSIFSSLVSAALFPFGPEMWRFMLGIVVIPAIIVMFLRISMPESARWLNVKNLGNKIYIKGMFSNVHIKNTLLYSIIWFLYDIGAYGIGLLIPLIFKKTGLISNEDNALITSLILFAGIISSIAGLLNIDKIGRKGLQLIGFIGMAIALFFLPSVYKSLIGIILVIFIAEIFNSFASLTVGIFPAELSHTSFRSSAYGFSAMLGKFGAICGVLIMMFFVKENKDFGYYLIGILMLTAFLLTFFLPETKNRELDVNL</sequence>
<dbReference type="Proteomes" id="UP000320813">
    <property type="component" value="Unassembled WGS sequence"/>
</dbReference>
<dbReference type="InterPro" id="IPR005829">
    <property type="entry name" value="Sugar_transporter_CS"/>
</dbReference>
<feature type="transmembrane region" description="Helical" evidence="6">
    <location>
        <begin position="371"/>
        <end position="390"/>
    </location>
</feature>
<evidence type="ECO:0000256" key="5">
    <source>
        <dbReference type="ARBA" id="ARBA00023136"/>
    </source>
</evidence>
<proteinExistence type="predicted"/>
<protein>
    <submittedName>
        <fullName evidence="8">MFS transporter</fullName>
    </submittedName>
</protein>
<dbReference type="PROSITE" id="PS00217">
    <property type="entry name" value="SUGAR_TRANSPORT_2"/>
    <property type="match status" value="1"/>
</dbReference>
<feature type="transmembrane region" description="Helical" evidence="6">
    <location>
        <begin position="165"/>
        <end position="183"/>
    </location>
</feature>
<evidence type="ECO:0000313" key="8">
    <source>
        <dbReference type="EMBL" id="RZD14163.1"/>
    </source>
</evidence>
<evidence type="ECO:0000256" key="6">
    <source>
        <dbReference type="SAM" id="Phobius"/>
    </source>
</evidence>
<feature type="transmembrane region" description="Helical" evidence="6">
    <location>
        <begin position="285"/>
        <end position="302"/>
    </location>
</feature>
<evidence type="ECO:0000256" key="4">
    <source>
        <dbReference type="ARBA" id="ARBA00022989"/>
    </source>
</evidence>
<evidence type="ECO:0000256" key="3">
    <source>
        <dbReference type="ARBA" id="ARBA00022692"/>
    </source>
</evidence>
<feature type="transmembrane region" description="Helical" evidence="6">
    <location>
        <begin position="308"/>
        <end position="331"/>
    </location>
</feature>
<feature type="transmembrane region" description="Helical" evidence="6">
    <location>
        <begin position="218"/>
        <end position="242"/>
    </location>
</feature>
<dbReference type="AlphaFoldDB" id="A0A519BA40"/>
<dbReference type="Pfam" id="PF00083">
    <property type="entry name" value="Sugar_tr"/>
    <property type="match status" value="2"/>
</dbReference>
<feature type="transmembrane region" description="Helical" evidence="6">
    <location>
        <begin position="78"/>
        <end position="97"/>
    </location>
</feature>
<evidence type="ECO:0000313" key="9">
    <source>
        <dbReference type="Proteomes" id="UP000320813"/>
    </source>
</evidence>
<feature type="transmembrane region" description="Helical" evidence="6">
    <location>
        <begin position="136"/>
        <end position="159"/>
    </location>
</feature>
<comment type="caution">
    <text evidence="8">The sequence shown here is derived from an EMBL/GenBank/DDBJ whole genome shotgun (WGS) entry which is preliminary data.</text>
</comment>
<dbReference type="InterPro" id="IPR036259">
    <property type="entry name" value="MFS_trans_sf"/>
</dbReference>
<dbReference type="EMBL" id="SGBD01000004">
    <property type="protein sequence ID" value="RZD14163.1"/>
    <property type="molecule type" value="Genomic_DNA"/>
</dbReference>
<dbReference type="InterPro" id="IPR005828">
    <property type="entry name" value="MFS_sugar_transport-like"/>
</dbReference>
<dbReference type="Gene3D" id="1.20.1250.20">
    <property type="entry name" value="MFS general substrate transporter like domains"/>
    <property type="match status" value="2"/>
</dbReference>
<accession>A0A519BA40</accession>
<dbReference type="PANTHER" id="PTHR23511">
    <property type="entry name" value="SYNAPTIC VESICLE GLYCOPROTEIN 2"/>
    <property type="match status" value="1"/>
</dbReference>
<keyword evidence="2" id="KW-0813">Transport</keyword>
<dbReference type="PROSITE" id="PS50850">
    <property type="entry name" value="MFS"/>
    <property type="match status" value="1"/>
</dbReference>
<reference evidence="8 9" key="1">
    <citation type="submission" date="2019-01" db="EMBL/GenBank/DDBJ databases">
        <title>Insights into ecological role of a new deltaproteobacterial order Candidatus Sinidesulfobacterales (Sva0485) by metagenomics and metatranscriptomics.</title>
        <authorList>
            <person name="Tan S."/>
            <person name="Liu J."/>
            <person name="Fang Y."/>
            <person name="Hedlund B.P."/>
            <person name="Lian Z.H."/>
            <person name="Huang L.Y."/>
            <person name="Li J.T."/>
            <person name="Huang L.N."/>
            <person name="Li W.J."/>
            <person name="Jiang H.C."/>
            <person name="Dong H.L."/>
            <person name="Shu W.S."/>
        </authorList>
    </citation>
    <scope>NUCLEOTIDE SEQUENCE [LARGE SCALE GENOMIC DNA]</scope>
    <source>
        <strain evidence="8">AP3</strain>
    </source>
</reference>
<keyword evidence="5 6" id="KW-0472">Membrane</keyword>
<dbReference type="GO" id="GO:0016020">
    <property type="term" value="C:membrane"/>
    <property type="evidence" value="ECO:0007669"/>
    <property type="project" value="UniProtKB-SubCell"/>
</dbReference>
<evidence type="ECO:0000259" key="7">
    <source>
        <dbReference type="PROSITE" id="PS50850"/>
    </source>
</evidence>
<keyword evidence="4 6" id="KW-1133">Transmembrane helix</keyword>
<dbReference type="PROSITE" id="PS00216">
    <property type="entry name" value="SUGAR_TRANSPORT_1"/>
    <property type="match status" value="1"/>
</dbReference>
<keyword evidence="3 6" id="KW-0812">Transmembrane</keyword>